<evidence type="ECO:0000256" key="1">
    <source>
        <dbReference type="SAM" id="MobiDB-lite"/>
    </source>
</evidence>
<feature type="region of interest" description="Disordered" evidence="1">
    <location>
        <begin position="1"/>
        <end position="49"/>
    </location>
</feature>
<reference evidence="2 3" key="2">
    <citation type="journal article" date="2022" name="Mar. Drugs">
        <title>Bioassay-Guided Fractionation Leads to the Detection of Cholic Acid Generated by the Rare Thalassomonas sp.</title>
        <authorList>
            <person name="Pheiffer F."/>
            <person name="Schneider Y.K."/>
            <person name="Hansen E.H."/>
            <person name="Andersen J.H."/>
            <person name="Isaksson J."/>
            <person name="Busche T."/>
            <person name="R C."/>
            <person name="Kalinowski J."/>
            <person name="Zyl L.V."/>
            <person name="Trindade M."/>
        </authorList>
    </citation>
    <scope>NUCLEOTIDE SEQUENCE [LARGE SCALE GENOMIC DNA]</scope>
    <source>
        <strain evidence="2 3">XOM25</strain>
    </source>
</reference>
<evidence type="ECO:0000313" key="2">
    <source>
        <dbReference type="EMBL" id="WDE07726.1"/>
    </source>
</evidence>
<dbReference type="Proteomes" id="UP000032352">
    <property type="component" value="Chromosome"/>
</dbReference>
<feature type="compositionally biased region" description="Basic and acidic residues" evidence="1">
    <location>
        <begin position="13"/>
        <end position="22"/>
    </location>
</feature>
<dbReference type="AlphaFoldDB" id="A0AAF0CBY0"/>
<dbReference type="KEGG" id="tvd:SG34_013000"/>
<dbReference type="RefSeq" id="WP_161797991.1">
    <property type="nucleotide sequence ID" value="NZ_CP059733.1"/>
</dbReference>
<sequence length="49" mass="5151">MKLKLNKKKLKNLSKERKDLPKDMTPLVAGASGGGGCGGSADPSCFLME</sequence>
<dbReference type="EMBL" id="CP059733">
    <property type="protein sequence ID" value="WDE07726.1"/>
    <property type="molecule type" value="Genomic_DNA"/>
</dbReference>
<feature type="compositionally biased region" description="Basic residues" evidence="1">
    <location>
        <begin position="1"/>
        <end position="12"/>
    </location>
</feature>
<protein>
    <submittedName>
        <fullName evidence="2">Uncharacterized protein</fullName>
    </submittedName>
</protein>
<name>A0AAF0CBY0_9GAMM</name>
<evidence type="ECO:0000313" key="3">
    <source>
        <dbReference type="Proteomes" id="UP000032352"/>
    </source>
</evidence>
<keyword evidence="3" id="KW-1185">Reference proteome</keyword>
<reference evidence="2 3" key="1">
    <citation type="journal article" date="2015" name="Genome Announc.">
        <title>Draft Genome Sequences of Marine Isolates of Thalassomonas viridans and Thalassomonas actiniarum.</title>
        <authorList>
            <person name="Olonade I."/>
            <person name="van Zyl L.J."/>
            <person name="Trindade M."/>
        </authorList>
    </citation>
    <scope>NUCLEOTIDE SEQUENCE [LARGE SCALE GENOMIC DNA]</scope>
    <source>
        <strain evidence="2 3">XOM25</strain>
    </source>
</reference>
<accession>A0AAF0CBY0</accession>
<proteinExistence type="predicted"/>
<organism evidence="2 3">
    <name type="scientific">Thalassomonas viridans</name>
    <dbReference type="NCBI Taxonomy" id="137584"/>
    <lineage>
        <taxon>Bacteria</taxon>
        <taxon>Pseudomonadati</taxon>
        <taxon>Pseudomonadota</taxon>
        <taxon>Gammaproteobacteria</taxon>
        <taxon>Alteromonadales</taxon>
        <taxon>Colwelliaceae</taxon>
        <taxon>Thalassomonas</taxon>
    </lineage>
</organism>
<gene>
    <name evidence="2" type="ORF">SG34_013000</name>
</gene>